<accession>C4IGU5</accession>
<dbReference type="Proteomes" id="UP000003081">
    <property type="component" value="Unassembled WGS sequence"/>
</dbReference>
<dbReference type="RefSeq" id="WP_003409853.1">
    <property type="nucleotide sequence ID" value="NZ_ACOM01000005.1"/>
</dbReference>
<comment type="caution">
    <text evidence="1">The sequence shown here is derived from an EMBL/GenBank/DDBJ whole genome shotgun (WGS) entry which is preliminary data.</text>
</comment>
<name>C4IGU5_CLOBU</name>
<proteinExistence type="predicted"/>
<dbReference type="AlphaFoldDB" id="C4IGU5"/>
<dbReference type="EMBL" id="ACOM01000005">
    <property type="protein sequence ID" value="EEP53348.1"/>
    <property type="molecule type" value="Genomic_DNA"/>
</dbReference>
<reference evidence="1 2" key="1">
    <citation type="submission" date="2009-08" db="EMBL/GenBank/DDBJ databases">
        <authorList>
            <person name="Shrivastava S."/>
            <person name="Brinkac L.B."/>
            <person name="Brown J.L."/>
            <person name="Bruce D.B."/>
            <person name="Detter C."/>
            <person name="Green L.D."/>
            <person name="Munk C.A."/>
            <person name="Rogers Y.C."/>
            <person name="Tapia R."/>
            <person name="Sims D.R."/>
            <person name="Smith L.A."/>
            <person name="Smith T.J."/>
            <person name="Sutton G."/>
            <person name="Brettin T."/>
        </authorList>
    </citation>
    <scope>NUCLEOTIDE SEQUENCE [LARGE SCALE GENOMIC DNA]</scope>
    <source>
        <strain evidence="2">E4 str. BoNT E BL5262</strain>
    </source>
</reference>
<sequence length="138" mass="16329">MGNIYNQADERMEMFKLNIYSPIFEKMLKQLDAELQHVLKNVYEEKFEGGDIKLSISVEINKAENEVPKVDPETGELVNEIIRYKRPKFEYKTNSTLKKRHEVKGEYEERKQIVYKDDEFIISGLDNPQLKLNLEEAK</sequence>
<evidence type="ECO:0000313" key="1">
    <source>
        <dbReference type="EMBL" id="EEP53348.1"/>
    </source>
</evidence>
<dbReference type="HOGENOM" id="CLU_1977660_0_0_9"/>
<keyword evidence="2" id="KW-1185">Reference proteome</keyword>
<organism evidence="1 2">
    <name type="scientific">Clostridium butyricum E4 str. BoNT E BL5262</name>
    <dbReference type="NCBI Taxonomy" id="632245"/>
    <lineage>
        <taxon>Bacteria</taxon>
        <taxon>Bacillati</taxon>
        <taxon>Bacillota</taxon>
        <taxon>Clostridia</taxon>
        <taxon>Eubacteriales</taxon>
        <taxon>Clostridiaceae</taxon>
        <taxon>Clostridium</taxon>
    </lineage>
</organism>
<protein>
    <submittedName>
        <fullName evidence="1">Chromosome segregation protein SMC</fullName>
    </submittedName>
</protein>
<evidence type="ECO:0000313" key="2">
    <source>
        <dbReference type="Proteomes" id="UP000003081"/>
    </source>
</evidence>
<gene>
    <name evidence="1" type="ORF">CLP_2639</name>
</gene>